<proteinExistence type="predicted"/>
<dbReference type="RefSeq" id="WP_130430260.1">
    <property type="nucleotide sequence ID" value="NZ_SHKP01000004.1"/>
</dbReference>
<keyword evidence="1" id="KW-0732">Signal</keyword>
<dbReference type="InterPro" id="IPR022061">
    <property type="entry name" value="DUF3617"/>
</dbReference>
<feature type="chain" id="PRO_5020885074" evidence="1">
    <location>
        <begin position="24"/>
        <end position="145"/>
    </location>
</feature>
<organism evidence="2 3">
    <name type="scientific">Rivibacter subsaxonicus</name>
    <dbReference type="NCBI Taxonomy" id="457575"/>
    <lineage>
        <taxon>Bacteria</taxon>
        <taxon>Pseudomonadati</taxon>
        <taxon>Pseudomonadota</taxon>
        <taxon>Betaproteobacteria</taxon>
        <taxon>Burkholderiales</taxon>
        <taxon>Rivibacter</taxon>
    </lineage>
</organism>
<evidence type="ECO:0000313" key="2">
    <source>
        <dbReference type="EMBL" id="RZU02505.1"/>
    </source>
</evidence>
<comment type="caution">
    <text evidence="2">The sequence shown here is derived from an EMBL/GenBank/DDBJ whole genome shotgun (WGS) entry which is preliminary data.</text>
</comment>
<gene>
    <name evidence="2" type="ORF">EV670_0531</name>
</gene>
<dbReference type="Proteomes" id="UP000293671">
    <property type="component" value="Unassembled WGS sequence"/>
</dbReference>
<dbReference type="EMBL" id="SHKP01000004">
    <property type="protein sequence ID" value="RZU02505.1"/>
    <property type="molecule type" value="Genomic_DNA"/>
</dbReference>
<dbReference type="AlphaFoldDB" id="A0A4Q7W0Z1"/>
<keyword evidence="3" id="KW-1185">Reference proteome</keyword>
<evidence type="ECO:0000313" key="3">
    <source>
        <dbReference type="Proteomes" id="UP000293671"/>
    </source>
</evidence>
<protein>
    <submittedName>
        <fullName evidence="2">Uncharacterized protein DUF3617</fullName>
    </submittedName>
</protein>
<name>A0A4Q7W0Z1_9BURK</name>
<sequence length="145" mass="15818">MDKHSSWIAMAALLLSLAPTALAQAPNLRPGGWEQTLTISAGGGAQRVTKLKSCITKEDLASMRTFEKDENCKNQYTTRSAARIAGSQVCVHGGQQRKGEFDIQFQSPESYLMTAGSRVVGEPASEMRMEMKARWASPNCTGYDD</sequence>
<evidence type="ECO:0000256" key="1">
    <source>
        <dbReference type="SAM" id="SignalP"/>
    </source>
</evidence>
<dbReference type="Pfam" id="PF12276">
    <property type="entry name" value="DUF3617"/>
    <property type="match status" value="1"/>
</dbReference>
<feature type="signal peptide" evidence="1">
    <location>
        <begin position="1"/>
        <end position="23"/>
    </location>
</feature>
<accession>A0A4Q7W0Z1</accession>
<reference evidence="2 3" key="1">
    <citation type="submission" date="2019-02" db="EMBL/GenBank/DDBJ databases">
        <title>Genomic Encyclopedia of Type Strains, Phase IV (KMG-IV): sequencing the most valuable type-strain genomes for metagenomic binning, comparative biology and taxonomic classification.</title>
        <authorList>
            <person name="Goeker M."/>
        </authorList>
    </citation>
    <scope>NUCLEOTIDE SEQUENCE [LARGE SCALE GENOMIC DNA]</scope>
    <source>
        <strain evidence="2 3">DSM 19570</strain>
    </source>
</reference>